<dbReference type="PROSITE" id="PS51257">
    <property type="entry name" value="PROKAR_LIPOPROTEIN"/>
    <property type="match status" value="1"/>
</dbReference>
<protein>
    <recommendedName>
        <fullName evidence="3">Lipoprotein</fullName>
    </recommendedName>
</protein>
<dbReference type="OrthoDB" id="5592666at2"/>
<dbReference type="Proteomes" id="UP000029224">
    <property type="component" value="Unassembled WGS sequence"/>
</dbReference>
<evidence type="ECO:0000313" key="2">
    <source>
        <dbReference type="Proteomes" id="UP000029224"/>
    </source>
</evidence>
<sequence length="393" mass="43664">MNMRKLVLCGLASGVVGCGGGGSDSGGNEGDASGTNLSGKVIDGYVIGATVYLDVNFNNQLDTNEPSVVTQDQGDFNLEVPSVYSECAKYVPIVVDVPQGAIDTDFPDTPIEQAYTMVIAPKYAQSTDADLYNLTPLTSVVWNEVEKELYENTSTELSCESILQEQELREDIAQRLAEQEVRIARRYNITVEELYGDYIDSGNDEVHQIAQDIVPGLQKSYSDTLQLHSQYPQADLAWVEYFLGKWDSSNNNYDNAWYRYQFVQMSNGNFESQTNEMSNDLTTVIGLYDKSSMMTTVRDGVNIEQVVSMDKGTNQYDCSVSEWLETTVQLSSGVRNTVYGNVGDWSDCSNAVLANTYTTQALVTKDYQGKDLISYSEHTYEPGNDSGFHILWE</sequence>
<proteinExistence type="predicted"/>
<reference evidence="1 2" key="2">
    <citation type="submission" date="2014-09" db="EMBL/GenBank/DDBJ databases">
        <authorList>
            <consortium name="NBRP consortium"/>
            <person name="Sawabe T."/>
            <person name="Meirelles P."/>
            <person name="Nakanishi M."/>
            <person name="Sayaka M."/>
            <person name="Hattori M."/>
            <person name="Ohkuma M."/>
        </authorList>
    </citation>
    <scope>NUCLEOTIDE SEQUENCE [LARGE SCALE GENOMIC DNA]</scope>
    <source>
        <strain evidence="1 2">JCM 19240</strain>
    </source>
</reference>
<comment type="caution">
    <text evidence="1">The sequence shown here is derived from an EMBL/GenBank/DDBJ whole genome shotgun (WGS) entry which is preliminary data.</text>
</comment>
<evidence type="ECO:0000313" key="1">
    <source>
        <dbReference type="EMBL" id="GAL33558.1"/>
    </source>
</evidence>
<dbReference type="AlphaFoldDB" id="A0A090T319"/>
<organism evidence="1 2">
    <name type="scientific">Vibrio maritimus</name>
    <dbReference type="NCBI Taxonomy" id="990268"/>
    <lineage>
        <taxon>Bacteria</taxon>
        <taxon>Pseudomonadati</taxon>
        <taxon>Pseudomonadota</taxon>
        <taxon>Gammaproteobacteria</taxon>
        <taxon>Vibrionales</taxon>
        <taxon>Vibrionaceae</taxon>
        <taxon>Vibrio</taxon>
    </lineage>
</organism>
<keyword evidence="2" id="KW-1185">Reference proteome</keyword>
<dbReference type="EMBL" id="BBMT01000003">
    <property type="protein sequence ID" value="GAL33558.1"/>
    <property type="molecule type" value="Genomic_DNA"/>
</dbReference>
<name>A0A090T319_9VIBR</name>
<evidence type="ECO:0008006" key="3">
    <source>
        <dbReference type="Google" id="ProtNLM"/>
    </source>
</evidence>
<gene>
    <name evidence="1" type="ORF">JCM19240_2254</name>
</gene>
<accession>A0A090T319</accession>
<reference evidence="1 2" key="1">
    <citation type="submission" date="2014-09" db="EMBL/GenBank/DDBJ databases">
        <title>Vibrio maritimus JCM 19240. (C210) whole genome shotgun sequence.</title>
        <authorList>
            <person name="Sawabe T."/>
            <person name="Meirelles P."/>
            <person name="Nakanishi M."/>
            <person name="Sayaka M."/>
            <person name="Hattori M."/>
            <person name="Ohkuma M."/>
        </authorList>
    </citation>
    <scope>NUCLEOTIDE SEQUENCE [LARGE SCALE GENOMIC DNA]</scope>
    <source>
        <strain evidence="1 2">JCM 19240</strain>
    </source>
</reference>